<feature type="compositionally biased region" description="Basic and acidic residues" evidence="1">
    <location>
        <begin position="624"/>
        <end position="640"/>
    </location>
</feature>
<dbReference type="EMBL" id="JACCJB010000019">
    <property type="protein sequence ID" value="KAF6219692.1"/>
    <property type="molecule type" value="Genomic_DNA"/>
</dbReference>
<evidence type="ECO:0000313" key="3">
    <source>
        <dbReference type="Proteomes" id="UP000593566"/>
    </source>
</evidence>
<comment type="caution">
    <text evidence="2">The sequence shown here is derived from an EMBL/GenBank/DDBJ whole genome shotgun (WGS) entry which is preliminary data.</text>
</comment>
<feature type="region of interest" description="Disordered" evidence="1">
    <location>
        <begin position="539"/>
        <end position="572"/>
    </location>
</feature>
<accession>A0A8H6CA29</accession>
<dbReference type="Proteomes" id="UP000593566">
    <property type="component" value="Unassembled WGS sequence"/>
</dbReference>
<evidence type="ECO:0000313" key="2">
    <source>
        <dbReference type="EMBL" id="KAF6219692.1"/>
    </source>
</evidence>
<name>A0A8H6CA29_9LECA</name>
<dbReference type="AlphaFoldDB" id="A0A8H6CA29"/>
<organism evidence="2 3">
    <name type="scientific">Letharia lupina</name>
    <dbReference type="NCBI Taxonomy" id="560253"/>
    <lineage>
        <taxon>Eukaryota</taxon>
        <taxon>Fungi</taxon>
        <taxon>Dikarya</taxon>
        <taxon>Ascomycota</taxon>
        <taxon>Pezizomycotina</taxon>
        <taxon>Lecanoromycetes</taxon>
        <taxon>OSLEUM clade</taxon>
        <taxon>Lecanoromycetidae</taxon>
        <taxon>Lecanorales</taxon>
        <taxon>Lecanorineae</taxon>
        <taxon>Parmeliaceae</taxon>
        <taxon>Letharia</taxon>
    </lineage>
</organism>
<feature type="region of interest" description="Disordered" evidence="1">
    <location>
        <begin position="600"/>
        <end position="649"/>
    </location>
</feature>
<dbReference type="GeneID" id="59332570"/>
<evidence type="ECO:0000256" key="1">
    <source>
        <dbReference type="SAM" id="MobiDB-lite"/>
    </source>
</evidence>
<gene>
    <name evidence="2" type="ORF">HO133_004161</name>
</gene>
<protein>
    <submittedName>
        <fullName evidence="2">Uncharacterized protein</fullName>
    </submittedName>
</protein>
<sequence length="649" mass="71816">MGNAISSALTDSWLASHKSRVEKWLDNATEDSVLKALTSSFFPDSKGYGGLPATRNAGSLIKETFGAYGSVDEGDKKRYWHEKDLGNFLSNRFPGPELTASVPILWRCFHFHAYFPFPQKPNRLDYSAFQRAIGLLAAEGNLRLGDNADGITMDTDRCPDANARALKQLWIMFKSLSIQTPHPNQSKPLKSSVADLSTTEEDLMDVLCLTQPDNPCIMPAPTEELRPHAKRILSSSTQFTCSSIPRGDFLSLLKVLLSVQLDKPEWGPHEPYFYTGRILINTDADILQGAADAILRHSASNEKGDIEWHVFKEVLSVHLPDLPSQFRLIFTSFLSPLTVPKQVLNTSAPNSIIPVPYAQYLNLLLHPPLAHPRHHVFEEFARQEAHYALQTTQAAYSASPLTLNTDDLVAALSPIKTGTLLLITGEVSVADAHPPTRVTVGACMPTPWDVERQRSFRASPPQKLHRYTPDHMLFQLEPCQEILRPEADAWIMDLIHIIDGDTRNGRKGGLRFGAEGGSGLFVDFDSGIATLRSLNTIESEANRDKQSKEPSSYNSVYHSASPSANGGKPANNWETSLRIQKLDLYDLGGHATPPFEEQLIEKPRLGTASPAPHRKQVSEGDAAPTEKPREPQVGEDELRKRIQGFGPST</sequence>
<dbReference type="RefSeq" id="XP_037149127.1">
    <property type="nucleotide sequence ID" value="XM_037295080.1"/>
</dbReference>
<proteinExistence type="predicted"/>
<reference evidence="2 3" key="1">
    <citation type="journal article" date="2020" name="Genomics">
        <title>Complete, high-quality genomes from long-read metagenomic sequencing of two wolf lichen thalli reveals enigmatic genome architecture.</title>
        <authorList>
            <person name="McKenzie S.K."/>
            <person name="Walston R.F."/>
            <person name="Allen J.L."/>
        </authorList>
    </citation>
    <scope>NUCLEOTIDE SEQUENCE [LARGE SCALE GENOMIC DNA]</scope>
    <source>
        <strain evidence="2">WasteWater1</strain>
    </source>
</reference>
<feature type="compositionally biased region" description="Polar residues" evidence="1">
    <location>
        <begin position="549"/>
        <end position="564"/>
    </location>
</feature>
<keyword evidence="3" id="KW-1185">Reference proteome</keyword>